<reference evidence="3 4" key="1">
    <citation type="submission" date="2024-09" db="EMBL/GenBank/DDBJ databases">
        <authorList>
            <person name="Sun Q."/>
            <person name="Mori K."/>
        </authorList>
    </citation>
    <scope>NUCLEOTIDE SEQUENCE [LARGE SCALE GENOMIC DNA]</scope>
    <source>
        <strain evidence="3 4">CCM 3426</strain>
    </source>
</reference>
<dbReference type="PANTHER" id="PTHR48081:SF33">
    <property type="entry name" value="KYNURENINE FORMAMIDASE"/>
    <property type="match status" value="1"/>
</dbReference>
<sequence>MTVENRSVLTRPAPGPVRTLRYGADVDQVIDLWPADGPVVALVHGGFWRPEYDRTHLRPMANALNRSGWSVAAVEYRRRPGDPAAAVEDVRAALGVVGPSVVVGHSAGGHLALCAPVPGAAVLALAPVADLRLAARLGLDDGAVTDFLGGPAEGWPGLDPVRRPDPRGPVVIVHGTADGRVPLGVSESYVAAHPAVSLVRVPEADHYGLIDPESSAWLPVLRELAALLPG</sequence>
<organism evidence="3 4">
    <name type="scientific">Nonomuraea spiralis</name>
    <dbReference type="NCBI Taxonomy" id="46182"/>
    <lineage>
        <taxon>Bacteria</taxon>
        <taxon>Bacillati</taxon>
        <taxon>Actinomycetota</taxon>
        <taxon>Actinomycetes</taxon>
        <taxon>Streptosporangiales</taxon>
        <taxon>Streptosporangiaceae</taxon>
        <taxon>Nonomuraea</taxon>
    </lineage>
</organism>
<comment type="caution">
    <text evidence="3">The sequence shown here is derived from an EMBL/GenBank/DDBJ whole genome shotgun (WGS) entry which is preliminary data.</text>
</comment>
<dbReference type="Gene3D" id="3.40.50.1820">
    <property type="entry name" value="alpha/beta hydrolase"/>
    <property type="match status" value="1"/>
</dbReference>
<dbReference type="PANTHER" id="PTHR48081">
    <property type="entry name" value="AB HYDROLASE SUPERFAMILY PROTEIN C4A8.06C"/>
    <property type="match status" value="1"/>
</dbReference>
<dbReference type="InterPro" id="IPR050300">
    <property type="entry name" value="GDXG_lipolytic_enzyme"/>
</dbReference>
<gene>
    <name evidence="3" type="ORF">ACFFV7_08965</name>
</gene>
<evidence type="ECO:0000256" key="1">
    <source>
        <dbReference type="ARBA" id="ARBA00022801"/>
    </source>
</evidence>
<feature type="domain" description="AB hydrolase-1" evidence="2">
    <location>
        <begin position="42"/>
        <end position="140"/>
    </location>
</feature>
<dbReference type="InterPro" id="IPR029058">
    <property type="entry name" value="AB_hydrolase_fold"/>
</dbReference>
<name>A0ABV5I9V2_9ACTN</name>
<dbReference type="InterPro" id="IPR000073">
    <property type="entry name" value="AB_hydrolase_1"/>
</dbReference>
<evidence type="ECO:0000313" key="4">
    <source>
        <dbReference type="Proteomes" id="UP001589647"/>
    </source>
</evidence>
<dbReference type="Proteomes" id="UP001589647">
    <property type="component" value="Unassembled WGS sequence"/>
</dbReference>
<keyword evidence="4" id="KW-1185">Reference proteome</keyword>
<dbReference type="EMBL" id="JBHMEI010000004">
    <property type="protein sequence ID" value="MFB9201317.1"/>
    <property type="molecule type" value="Genomic_DNA"/>
</dbReference>
<dbReference type="GO" id="GO:0016787">
    <property type="term" value="F:hydrolase activity"/>
    <property type="evidence" value="ECO:0007669"/>
    <property type="project" value="UniProtKB-KW"/>
</dbReference>
<dbReference type="RefSeq" id="WP_189650099.1">
    <property type="nucleotide sequence ID" value="NZ_BMRC01000012.1"/>
</dbReference>
<evidence type="ECO:0000259" key="2">
    <source>
        <dbReference type="Pfam" id="PF12697"/>
    </source>
</evidence>
<keyword evidence="1 3" id="KW-0378">Hydrolase</keyword>
<dbReference type="Pfam" id="PF12697">
    <property type="entry name" value="Abhydrolase_6"/>
    <property type="match status" value="1"/>
</dbReference>
<dbReference type="SUPFAM" id="SSF53474">
    <property type="entry name" value="alpha/beta-Hydrolases"/>
    <property type="match status" value="1"/>
</dbReference>
<proteinExistence type="predicted"/>
<evidence type="ECO:0000313" key="3">
    <source>
        <dbReference type="EMBL" id="MFB9201317.1"/>
    </source>
</evidence>
<accession>A0ABV5I9V2</accession>
<protein>
    <submittedName>
        <fullName evidence="3">Alpha/beta hydrolase</fullName>
    </submittedName>
</protein>